<organism evidence="1 2">
    <name type="scientific">Lactuca sativa</name>
    <name type="common">Garden lettuce</name>
    <dbReference type="NCBI Taxonomy" id="4236"/>
    <lineage>
        <taxon>Eukaryota</taxon>
        <taxon>Viridiplantae</taxon>
        <taxon>Streptophyta</taxon>
        <taxon>Embryophyta</taxon>
        <taxon>Tracheophyta</taxon>
        <taxon>Spermatophyta</taxon>
        <taxon>Magnoliopsida</taxon>
        <taxon>eudicotyledons</taxon>
        <taxon>Gunneridae</taxon>
        <taxon>Pentapetalae</taxon>
        <taxon>asterids</taxon>
        <taxon>campanulids</taxon>
        <taxon>Asterales</taxon>
        <taxon>Asteraceae</taxon>
        <taxon>Cichorioideae</taxon>
        <taxon>Cichorieae</taxon>
        <taxon>Lactucinae</taxon>
        <taxon>Lactuca</taxon>
    </lineage>
</organism>
<gene>
    <name evidence="1" type="ORF">LSAT_V11C300151850</name>
</gene>
<accession>A0A9R1VZ00</accession>
<evidence type="ECO:0000313" key="1">
    <source>
        <dbReference type="EMBL" id="KAJ0215251.1"/>
    </source>
</evidence>
<dbReference type="AlphaFoldDB" id="A0A9R1VZ00"/>
<dbReference type="EMBL" id="NBSK02000003">
    <property type="protein sequence ID" value="KAJ0215251.1"/>
    <property type="molecule type" value="Genomic_DNA"/>
</dbReference>
<dbReference type="Proteomes" id="UP000235145">
    <property type="component" value="Unassembled WGS sequence"/>
</dbReference>
<evidence type="ECO:0000313" key="2">
    <source>
        <dbReference type="Proteomes" id="UP000235145"/>
    </source>
</evidence>
<reference evidence="1 2" key="1">
    <citation type="journal article" date="2017" name="Nat. Commun.">
        <title>Genome assembly with in vitro proximity ligation data and whole-genome triplication in lettuce.</title>
        <authorList>
            <person name="Reyes-Chin-Wo S."/>
            <person name="Wang Z."/>
            <person name="Yang X."/>
            <person name="Kozik A."/>
            <person name="Arikit S."/>
            <person name="Song C."/>
            <person name="Xia L."/>
            <person name="Froenicke L."/>
            <person name="Lavelle D.O."/>
            <person name="Truco M.J."/>
            <person name="Xia R."/>
            <person name="Zhu S."/>
            <person name="Xu C."/>
            <person name="Xu H."/>
            <person name="Xu X."/>
            <person name="Cox K."/>
            <person name="Korf I."/>
            <person name="Meyers B.C."/>
            <person name="Michelmore R.W."/>
        </authorList>
    </citation>
    <scope>NUCLEOTIDE SEQUENCE [LARGE SCALE GENOMIC DNA]</scope>
    <source>
        <strain evidence="2">cv. Salinas</strain>
        <tissue evidence="1">Seedlings</tissue>
    </source>
</reference>
<proteinExistence type="predicted"/>
<sequence>MNCYDTEYDVLRPRTFPPFWFGGVTNTLPSMLFPVSSLEHMLVSLSLDLVDANFFLKIRELLTLSYNCYLNITTDNSKLPSDIGIDISDLGTRLRFPPARNVQHLWFQSIHDEAYGNDPHFLMHSLRFAIPSSYLQFQTGSSLTPITFAC</sequence>
<protein>
    <submittedName>
        <fullName evidence="1">Uncharacterized protein</fullName>
    </submittedName>
</protein>
<name>A0A9R1VZ00_LACSA</name>
<keyword evidence="2" id="KW-1185">Reference proteome</keyword>
<comment type="caution">
    <text evidence="1">The sequence shown here is derived from an EMBL/GenBank/DDBJ whole genome shotgun (WGS) entry which is preliminary data.</text>
</comment>